<dbReference type="Gene3D" id="3.30.1330.230">
    <property type="match status" value="1"/>
</dbReference>
<dbReference type="Gene3D" id="3.30.40.250">
    <property type="match status" value="1"/>
</dbReference>
<organism evidence="2 3">
    <name type="scientific">Bacillus cereus</name>
    <dbReference type="NCBI Taxonomy" id="1396"/>
    <lineage>
        <taxon>Bacteria</taxon>
        <taxon>Bacillati</taxon>
        <taxon>Bacillota</taxon>
        <taxon>Bacilli</taxon>
        <taxon>Bacillales</taxon>
        <taxon>Bacillaceae</taxon>
        <taxon>Bacillus</taxon>
        <taxon>Bacillus cereus group</taxon>
    </lineage>
</organism>
<dbReference type="NCBIfam" id="TIGR00702">
    <property type="entry name" value="YcaO-type kinase domain"/>
    <property type="match status" value="1"/>
</dbReference>
<protein>
    <recommendedName>
        <fullName evidence="1">YcaO domain-containing protein</fullName>
    </recommendedName>
</protein>
<gene>
    <name evidence="2" type="ORF">BW897_24895</name>
</gene>
<dbReference type="Proteomes" id="UP000190906">
    <property type="component" value="Unassembled WGS sequence"/>
</dbReference>
<dbReference type="AlphaFoldDB" id="A0A1S9TJ43"/>
<proteinExistence type="predicted"/>
<dbReference type="InterPro" id="IPR003776">
    <property type="entry name" value="YcaO-like_dom"/>
</dbReference>
<sequence>MQNDIKFFYDSKDVCLVRENGVIFKIDTENPALTVEIANKILMHEDLSDYDKDLVNEVSNFLNSNFNSCRSDMDNLFYSNDPRFKNSLSIEEFLSRQEDKVFLLNNLSPEEVKIHFEKKPTNSVGIIDIDFALIVTPYFSNDSTCLACLVERWIEANPKIYKYQIFHENNVHDSSPDFLYQLAITKANLNLLEQSEKAYIISKKDFTIQETLILSREGCNICFSDSIKRMADFTIGDRAYSKQGNGQRSNSYYDAYEVFRKMVNPLGPVVELEEYGSKDRLNIAVFQSAMSYNALQNAFPIHGGKGPDYHQARLSAIGEAMERYNSRHFGNEYIIRASYKELKEQGKNVLNPDSLCLDKSYPYPYSKEKKIDWVESIDLFTFEKILVPANAVLFIYSPESTDLQIIPQDTTGLASGLNIEEAILQGILEVIERDAYAIYYRNQLTAKTLLIQNIQNAKLMNLISDLNDNHVKLHLKYLETDTPVYVVHCVSEDMTGNFPIFTHGAGAALNIETAIMRAITEAVQLRTSQIEINDNKEYFSNDTEYEAYFEWGNGNLTYVGSLLSSETDPTIEASKLKDLSSRNFKKDIMNIVEHLNNNEYKVLVSDLSRKDNPISTVRVIIPGFQSTDDTLNRLTNRMTSLPQKLGLKVRDTPFDKPFFA</sequence>
<feature type="domain" description="YcaO" evidence="1">
    <location>
        <begin position="304"/>
        <end position="660"/>
    </location>
</feature>
<dbReference type="EMBL" id="MUAJ01000034">
    <property type="protein sequence ID" value="OOR09998.1"/>
    <property type="molecule type" value="Genomic_DNA"/>
</dbReference>
<dbReference type="Pfam" id="PF02624">
    <property type="entry name" value="YcaO"/>
    <property type="match status" value="1"/>
</dbReference>
<dbReference type="RefSeq" id="WP_078205377.1">
    <property type="nucleotide sequence ID" value="NZ_MUAJ01000034.1"/>
</dbReference>
<dbReference type="PANTHER" id="PTHR37809:SF1">
    <property type="entry name" value="RIBOSOMAL PROTEIN S12 METHYLTHIOTRANSFERASE ACCESSORY FACTOR YCAO"/>
    <property type="match status" value="1"/>
</dbReference>
<dbReference type="PANTHER" id="PTHR37809">
    <property type="entry name" value="RIBOSOMAL PROTEIN S12 METHYLTHIOTRANSFERASE ACCESSORY FACTOR YCAO"/>
    <property type="match status" value="1"/>
</dbReference>
<accession>A0A1S9TJ43</accession>
<comment type="caution">
    <text evidence="2">The sequence shown here is derived from an EMBL/GenBank/DDBJ whole genome shotgun (WGS) entry which is preliminary data.</text>
</comment>
<dbReference type="PROSITE" id="PS51664">
    <property type="entry name" value="YCAO"/>
    <property type="match status" value="1"/>
</dbReference>
<name>A0A1S9TJ43_BACCE</name>
<dbReference type="Gene3D" id="3.30.160.660">
    <property type="match status" value="1"/>
</dbReference>
<evidence type="ECO:0000259" key="1">
    <source>
        <dbReference type="PROSITE" id="PS51664"/>
    </source>
</evidence>
<reference evidence="2 3" key="1">
    <citation type="submission" date="2017-01" db="EMBL/GenBank/DDBJ databases">
        <title>Bacillus cereus isolates.</title>
        <authorList>
            <person name="Beno S.M."/>
        </authorList>
    </citation>
    <scope>NUCLEOTIDE SEQUENCE [LARGE SCALE GENOMIC DNA]</scope>
    <source>
        <strain evidence="2 3">FSL H8-0485</strain>
    </source>
</reference>
<evidence type="ECO:0000313" key="2">
    <source>
        <dbReference type="EMBL" id="OOR09998.1"/>
    </source>
</evidence>
<evidence type="ECO:0000313" key="3">
    <source>
        <dbReference type="Proteomes" id="UP000190906"/>
    </source>
</evidence>